<dbReference type="AlphaFoldDB" id="A0A6J4RER7"/>
<gene>
    <name evidence="2" type="ORF">AVDCRST_MAG25-2098</name>
</gene>
<proteinExistence type="predicted"/>
<evidence type="ECO:0000256" key="1">
    <source>
        <dbReference type="SAM" id="MobiDB-lite"/>
    </source>
</evidence>
<accession>A0A6J4RER7</accession>
<sequence length="53" mass="5556">MAGALPQQGAPEASVNVPKRQLLEEDLAGTAEEILRGPGYGQTAYVSTYPRGP</sequence>
<organism evidence="2">
    <name type="scientific">uncultured Rubrobacteraceae bacterium</name>
    <dbReference type="NCBI Taxonomy" id="349277"/>
    <lineage>
        <taxon>Bacteria</taxon>
        <taxon>Bacillati</taxon>
        <taxon>Actinomycetota</taxon>
        <taxon>Rubrobacteria</taxon>
        <taxon>Rubrobacterales</taxon>
        <taxon>Rubrobacteraceae</taxon>
        <taxon>environmental samples</taxon>
    </lineage>
</organism>
<evidence type="ECO:0000313" key="2">
    <source>
        <dbReference type="EMBL" id="CAA9471847.1"/>
    </source>
</evidence>
<reference evidence="2" key="1">
    <citation type="submission" date="2020-02" db="EMBL/GenBank/DDBJ databases">
        <authorList>
            <person name="Meier V. D."/>
        </authorList>
    </citation>
    <scope>NUCLEOTIDE SEQUENCE</scope>
    <source>
        <strain evidence="2">AVDCRST_MAG25</strain>
    </source>
</reference>
<protein>
    <submittedName>
        <fullName evidence="2">Uncharacterized protein</fullName>
    </submittedName>
</protein>
<name>A0A6J4RER7_9ACTN</name>
<feature type="region of interest" description="Disordered" evidence="1">
    <location>
        <begin position="1"/>
        <end position="53"/>
    </location>
</feature>
<dbReference type="EMBL" id="CADCVI010000130">
    <property type="protein sequence ID" value="CAA9471847.1"/>
    <property type="molecule type" value="Genomic_DNA"/>
</dbReference>